<dbReference type="RefSeq" id="WP_184886959.1">
    <property type="nucleotide sequence ID" value="NZ_BAAAHD010000043.1"/>
</dbReference>
<keyword evidence="3 6" id="KW-1133">Transmembrane helix</keyword>
<organism evidence="8 9">
    <name type="scientific">Actinomadura livida</name>
    <dbReference type="NCBI Taxonomy" id="79909"/>
    <lineage>
        <taxon>Bacteria</taxon>
        <taxon>Bacillati</taxon>
        <taxon>Actinomycetota</taxon>
        <taxon>Actinomycetes</taxon>
        <taxon>Streptosporangiales</taxon>
        <taxon>Thermomonosporaceae</taxon>
        <taxon>Actinomadura</taxon>
    </lineage>
</organism>
<reference evidence="7" key="3">
    <citation type="submission" date="2023-12" db="EMBL/GenBank/DDBJ databases">
        <authorList>
            <person name="Sun Q."/>
            <person name="Inoue M."/>
        </authorList>
    </citation>
    <scope>NUCLEOTIDE SEQUENCE</scope>
    <source>
        <strain evidence="7">JCM 10667</strain>
    </source>
</reference>
<name>A0A7W7MZG1_9ACTN</name>
<keyword evidence="4 6" id="KW-0472">Membrane</keyword>
<gene>
    <name evidence="8" type="ORF">F4557_005246</name>
    <name evidence="7" type="ORF">GCM10009546_44560</name>
</gene>
<dbReference type="EMBL" id="JACHMV010000001">
    <property type="protein sequence ID" value="MBB4776828.1"/>
    <property type="molecule type" value="Genomic_DNA"/>
</dbReference>
<evidence type="ECO:0000313" key="9">
    <source>
        <dbReference type="Proteomes" id="UP000549343"/>
    </source>
</evidence>
<feature type="transmembrane region" description="Helical" evidence="6">
    <location>
        <begin position="79"/>
        <end position="103"/>
    </location>
</feature>
<sequence length="192" mass="20942">MTDHPPPQPGQPPPYSGPYGHAPGQPPHGGPPPGSPPGQPPYGQPPGGGRYDPPPGSPYDPRYGYGPPPPQPQAQTEDATWAIFAYVGNLLIGFLPPLVIYLVKKNTSPLTRFHAAQSMNYQLTLLIHLLVVVAICVPPAIVFDTPIFLIALAVPYLELIIAGWWLLILGAIKAGKQQYYRFPTFFCFRMIR</sequence>
<evidence type="ECO:0000256" key="5">
    <source>
        <dbReference type="SAM" id="MobiDB-lite"/>
    </source>
</evidence>
<feature type="transmembrane region" description="Helical" evidence="6">
    <location>
        <begin position="147"/>
        <end position="172"/>
    </location>
</feature>
<evidence type="ECO:0000256" key="2">
    <source>
        <dbReference type="ARBA" id="ARBA00022692"/>
    </source>
</evidence>
<accession>A0A7W7MZG1</accession>
<reference evidence="7 10" key="1">
    <citation type="journal article" date="2019" name="Int. J. Syst. Evol. Microbiol.">
        <title>The Global Catalogue of Microorganisms (GCM) 10K type strain sequencing project: providing services to taxonomists for standard genome sequencing and annotation.</title>
        <authorList>
            <consortium name="The Broad Institute Genomics Platform"/>
            <consortium name="The Broad Institute Genome Sequencing Center for Infectious Disease"/>
            <person name="Wu L."/>
            <person name="Ma J."/>
        </authorList>
    </citation>
    <scope>NUCLEOTIDE SEQUENCE [LARGE SCALE GENOMIC DNA]</scope>
    <source>
        <strain evidence="7 10">JCM 10667</strain>
    </source>
</reference>
<keyword evidence="10" id="KW-1185">Reference proteome</keyword>
<evidence type="ECO:0000256" key="3">
    <source>
        <dbReference type="ARBA" id="ARBA00022989"/>
    </source>
</evidence>
<dbReference type="InterPro" id="IPR019109">
    <property type="entry name" value="MamF_MmsF"/>
</dbReference>
<proteinExistence type="predicted"/>
<evidence type="ECO:0000313" key="8">
    <source>
        <dbReference type="EMBL" id="MBB4776828.1"/>
    </source>
</evidence>
<evidence type="ECO:0000313" key="7">
    <source>
        <dbReference type="EMBL" id="GAA0577190.1"/>
    </source>
</evidence>
<comment type="caution">
    <text evidence="8">The sequence shown here is derived from an EMBL/GenBank/DDBJ whole genome shotgun (WGS) entry which is preliminary data.</text>
</comment>
<feature type="compositionally biased region" description="Pro residues" evidence="5">
    <location>
        <begin position="24"/>
        <end position="44"/>
    </location>
</feature>
<comment type="subcellular location">
    <subcellularLocation>
        <location evidence="1">Membrane</location>
        <topology evidence="1">Multi-pass membrane protein</topology>
    </subcellularLocation>
</comment>
<feature type="transmembrane region" description="Helical" evidence="6">
    <location>
        <begin position="123"/>
        <end position="141"/>
    </location>
</feature>
<reference evidence="8 9" key="2">
    <citation type="submission" date="2020-08" db="EMBL/GenBank/DDBJ databases">
        <title>Sequencing the genomes of 1000 actinobacteria strains.</title>
        <authorList>
            <person name="Klenk H.-P."/>
        </authorList>
    </citation>
    <scope>NUCLEOTIDE SEQUENCE [LARGE SCALE GENOMIC DNA]</scope>
    <source>
        <strain evidence="8 9">DSM 44772</strain>
    </source>
</reference>
<dbReference type="Pfam" id="PF09685">
    <property type="entry name" value="MamF_MmsF"/>
    <property type="match status" value="1"/>
</dbReference>
<dbReference type="Proteomes" id="UP000549343">
    <property type="component" value="Unassembled WGS sequence"/>
</dbReference>
<protein>
    <submittedName>
        <fullName evidence="8">Putative Tic20 family protein</fullName>
    </submittedName>
</protein>
<evidence type="ECO:0000256" key="4">
    <source>
        <dbReference type="ARBA" id="ARBA00023136"/>
    </source>
</evidence>
<evidence type="ECO:0000256" key="1">
    <source>
        <dbReference type="ARBA" id="ARBA00004141"/>
    </source>
</evidence>
<evidence type="ECO:0000313" key="10">
    <source>
        <dbReference type="Proteomes" id="UP001501427"/>
    </source>
</evidence>
<feature type="compositionally biased region" description="Pro residues" evidence="5">
    <location>
        <begin position="1"/>
        <end position="16"/>
    </location>
</feature>
<dbReference type="Proteomes" id="UP001501427">
    <property type="component" value="Unassembled WGS sequence"/>
</dbReference>
<dbReference type="EMBL" id="BAAAHD010000043">
    <property type="protein sequence ID" value="GAA0577190.1"/>
    <property type="molecule type" value="Genomic_DNA"/>
</dbReference>
<keyword evidence="2 6" id="KW-0812">Transmembrane</keyword>
<evidence type="ECO:0000256" key="6">
    <source>
        <dbReference type="SAM" id="Phobius"/>
    </source>
</evidence>
<dbReference type="AlphaFoldDB" id="A0A7W7MZG1"/>
<feature type="region of interest" description="Disordered" evidence="5">
    <location>
        <begin position="1"/>
        <end position="75"/>
    </location>
</feature>